<dbReference type="RefSeq" id="WP_142767014.1">
    <property type="nucleotide sequence ID" value="NZ_CP041356.1"/>
</dbReference>
<proteinExistence type="predicted"/>
<organism evidence="2 3">
    <name type="scientific">Lactococcus protaetiae</name>
    <dbReference type="NCBI Taxonomy" id="2592653"/>
    <lineage>
        <taxon>Bacteria</taxon>
        <taxon>Bacillati</taxon>
        <taxon>Bacillota</taxon>
        <taxon>Bacilli</taxon>
        <taxon>Lactobacillales</taxon>
        <taxon>Streptococcaceae</taxon>
        <taxon>Lactococcus</taxon>
    </lineage>
</organism>
<gene>
    <name evidence="2" type="ORF">FLP15_10110</name>
</gene>
<reference evidence="2 3" key="1">
    <citation type="submission" date="2019-07" db="EMBL/GenBank/DDBJ databases">
        <title>Genome sequencing of KACC 19320.</title>
        <authorList>
            <person name="Heo J."/>
            <person name="Kim S.-J."/>
            <person name="Kim J.-S."/>
            <person name="Hong S.-B."/>
            <person name="Kwon S.-W."/>
        </authorList>
    </citation>
    <scope>NUCLEOTIDE SEQUENCE [LARGE SCALE GENOMIC DNA]</scope>
    <source>
        <strain evidence="2 3">KACC 19320</strain>
    </source>
</reference>
<keyword evidence="3" id="KW-1185">Reference proteome</keyword>
<evidence type="ECO:0000256" key="1">
    <source>
        <dbReference type="SAM" id="Phobius"/>
    </source>
</evidence>
<keyword evidence="1" id="KW-1133">Transmembrane helix</keyword>
<evidence type="ECO:0000313" key="3">
    <source>
        <dbReference type="Proteomes" id="UP000315128"/>
    </source>
</evidence>
<keyword evidence="1" id="KW-0812">Transmembrane</keyword>
<keyword evidence="1" id="KW-0472">Membrane</keyword>
<dbReference type="AlphaFoldDB" id="A0A514ZA39"/>
<sequence length="172" mass="19565">MFVYMVVELSFILCFIFGNIDWGIFWSAFSAIGTVSAVAVAYWQIKKQTDERNSDLEKEQASKISAWFIEGTAKDKNGSPLTDINGVASRVIFNNKSELPIYEAFVLSSHIRANNIPLEESITHYVYFDVIPPGEKEVGYTQEDLEQAIDQLSPFFLEMLWVICGIELREGY</sequence>
<feature type="transmembrane region" description="Helical" evidence="1">
    <location>
        <begin position="20"/>
        <end position="43"/>
    </location>
</feature>
<name>A0A514ZA39_9LACT</name>
<protein>
    <submittedName>
        <fullName evidence="2">Uncharacterized protein</fullName>
    </submittedName>
</protein>
<evidence type="ECO:0000313" key="2">
    <source>
        <dbReference type="EMBL" id="QDK71448.1"/>
    </source>
</evidence>
<dbReference type="KEGG" id="lack:FLP15_10110"/>
<dbReference type="EMBL" id="CP041356">
    <property type="protein sequence ID" value="QDK71448.1"/>
    <property type="molecule type" value="Genomic_DNA"/>
</dbReference>
<dbReference type="Proteomes" id="UP000315128">
    <property type="component" value="Chromosome"/>
</dbReference>
<accession>A0A514ZA39</accession>